<comment type="caution">
    <text evidence="1">The sequence shown here is derived from an EMBL/GenBank/DDBJ whole genome shotgun (WGS) entry which is preliminary data.</text>
</comment>
<organism evidence="1 2">
    <name type="scientific">Gordonia spumicola</name>
    <dbReference type="NCBI Taxonomy" id="589161"/>
    <lineage>
        <taxon>Bacteria</taxon>
        <taxon>Bacillati</taxon>
        <taxon>Actinomycetota</taxon>
        <taxon>Actinomycetes</taxon>
        <taxon>Mycobacteriales</taxon>
        <taxon>Gordoniaceae</taxon>
        <taxon>Gordonia</taxon>
    </lineage>
</organism>
<dbReference type="OrthoDB" id="9997658at2"/>
<dbReference type="RefSeq" id="WP_161896008.1">
    <property type="nucleotide sequence ID" value="NZ_BJOV01000005.1"/>
</dbReference>
<sequence>MRTIGVKRLAVVGVGVVALGAGSLVGTGDASAWVTRSGHPASVETSGDHLKVSATNPFEVEMLCAVSAFPRADKDKLDELAGRLRSALVNARARDVDAYNADNQAIGELNAYLGGRVLGTGGLRVPASGSESAELPTLTSPVDKYSVLTICKVDLNGDEDDTPETLDLDAQVFNPSAASSGDTWGSLGDLLPI</sequence>
<evidence type="ECO:0000313" key="1">
    <source>
        <dbReference type="EMBL" id="GEE02328.1"/>
    </source>
</evidence>
<name>A0A7I9VAC1_9ACTN</name>
<proteinExistence type="predicted"/>
<protein>
    <submittedName>
        <fullName evidence="1">Uncharacterized protein</fullName>
    </submittedName>
</protein>
<keyword evidence="2" id="KW-1185">Reference proteome</keyword>
<gene>
    <name evidence="1" type="ORF">nbrc107696_27740</name>
</gene>
<reference evidence="2" key="1">
    <citation type="submission" date="2019-06" db="EMBL/GenBank/DDBJ databases">
        <title>Gordonia isolated from sludge of a wastewater treatment plant.</title>
        <authorList>
            <person name="Tamura T."/>
            <person name="Aoyama K."/>
            <person name="Kang Y."/>
            <person name="Saito S."/>
            <person name="Akiyama N."/>
            <person name="Yazawa K."/>
            <person name="Gonoi T."/>
            <person name="Mikami Y."/>
        </authorList>
    </citation>
    <scope>NUCLEOTIDE SEQUENCE [LARGE SCALE GENOMIC DNA]</scope>
    <source>
        <strain evidence="2">NBRC 107696</strain>
    </source>
</reference>
<dbReference type="EMBL" id="BJOV01000005">
    <property type="protein sequence ID" value="GEE02328.1"/>
    <property type="molecule type" value="Genomic_DNA"/>
</dbReference>
<dbReference type="Proteomes" id="UP000444960">
    <property type="component" value="Unassembled WGS sequence"/>
</dbReference>
<dbReference type="AlphaFoldDB" id="A0A7I9VAC1"/>
<evidence type="ECO:0000313" key="2">
    <source>
        <dbReference type="Proteomes" id="UP000444960"/>
    </source>
</evidence>
<accession>A0A7I9VAC1</accession>